<sequence length="350" mass="38932">MPSKRPNLQGLSLEPPEKAVSITDTLTLVVKGDGGAEVRVKASGITSASPVTAEATKLGDTSALQDKIVFEDLQVRHVLGKGSQGNVKLVRHRLTNHTYALKYILLDRGAEDVREALESELRQVRAVRHKNIVTSYEAYFREGRLYIVLEYMDAGSMMDVLKRRSNHFTEEMLAYVARELLYGVEHLHSLKMIHRDIKPVNVLANSRGEVKIADFGVAKKLSEGGEWTMSSQGSLIYMSPERVKGELYSMSSDIWSVGITIAECALGTYPFASFKNNIYDLLQAIATTTARIDWLSCKDKYSDKLISFVDQCLLPAASRPTATELLQHSFVQQAQSINPVDAGKWFTTKS</sequence>
<organism evidence="9">
    <name type="scientific">Trypanosoma congolense (strain IL3000)</name>
    <dbReference type="NCBI Taxonomy" id="1068625"/>
    <lineage>
        <taxon>Eukaryota</taxon>
        <taxon>Discoba</taxon>
        <taxon>Euglenozoa</taxon>
        <taxon>Kinetoplastea</taxon>
        <taxon>Metakinetoplastina</taxon>
        <taxon>Trypanosomatida</taxon>
        <taxon>Trypanosomatidae</taxon>
        <taxon>Trypanosoma</taxon>
        <taxon>Nannomonas</taxon>
    </lineage>
</organism>
<evidence type="ECO:0000256" key="5">
    <source>
        <dbReference type="ARBA" id="ARBA00022840"/>
    </source>
</evidence>
<protein>
    <recommendedName>
        <fullName evidence="7">mitogen-activated protein kinase kinase</fullName>
        <ecNumber evidence="7">2.7.12.2</ecNumber>
    </recommendedName>
</protein>
<evidence type="ECO:0000256" key="2">
    <source>
        <dbReference type="ARBA" id="ARBA00022679"/>
    </source>
</evidence>
<gene>
    <name evidence="9" type="ORF">TCIL3000_8_5700</name>
</gene>
<keyword evidence="5" id="KW-0067">ATP-binding</keyword>
<dbReference type="GO" id="GO:0005524">
    <property type="term" value="F:ATP binding"/>
    <property type="evidence" value="ECO:0007669"/>
    <property type="project" value="UniProtKB-KW"/>
</dbReference>
<proteinExistence type="inferred from homology"/>
<dbReference type="GO" id="GO:0004674">
    <property type="term" value="F:protein serine/threonine kinase activity"/>
    <property type="evidence" value="ECO:0007669"/>
    <property type="project" value="UniProtKB-KW"/>
</dbReference>
<dbReference type="SUPFAM" id="SSF56112">
    <property type="entry name" value="Protein kinase-like (PK-like)"/>
    <property type="match status" value="1"/>
</dbReference>
<feature type="domain" description="Protein kinase" evidence="8">
    <location>
        <begin position="73"/>
        <end position="331"/>
    </location>
</feature>
<keyword evidence="4" id="KW-0418">Kinase</keyword>
<name>G0USI5_TRYCI</name>
<dbReference type="SMART" id="SM00220">
    <property type="entry name" value="S_TKc"/>
    <property type="match status" value="1"/>
</dbReference>
<evidence type="ECO:0000256" key="4">
    <source>
        <dbReference type="ARBA" id="ARBA00022777"/>
    </source>
</evidence>
<dbReference type="InterPro" id="IPR011009">
    <property type="entry name" value="Kinase-like_dom_sf"/>
</dbReference>
<dbReference type="FunFam" id="1.10.510.10:FF:001340">
    <property type="entry name" value="STE family protein kinase"/>
    <property type="match status" value="1"/>
</dbReference>
<dbReference type="CDD" id="cd06623">
    <property type="entry name" value="PKc_MAPKK_plant_like"/>
    <property type="match status" value="1"/>
</dbReference>
<dbReference type="PROSITE" id="PS50011">
    <property type="entry name" value="PROTEIN_KINASE_DOM"/>
    <property type="match status" value="1"/>
</dbReference>
<keyword evidence="3" id="KW-0547">Nucleotide-binding</keyword>
<evidence type="ECO:0000256" key="3">
    <source>
        <dbReference type="ARBA" id="ARBA00022741"/>
    </source>
</evidence>
<evidence type="ECO:0000256" key="1">
    <source>
        <dbReference type="ARBA" id="ARBA00022527"/>
    </source>
</evidence>
<reference evidence="9" key="1">
    <citation type="journal article" date="2012" name="Proc. Natl. Acad. Sci. U.S.A.">
        <title>Antigenic diversity is generated by distinct evolutionary mechanisms in African trypanosome species.</title>
        <authorList>
            <person name="Jackson A.P."/>
            <person name="Berry A."/>
            <person name="Aslett M."/>
            <person name="Allison H.C."/>
            <person name="Burton P."/>
            <person name="Vavrova-Anderson J."/>
            <person name="Brown R."/>
            <person name="Browne H."/>
            <person name="Corton N."/>
            <person name="Hauser H."/>
            <person name="Gamble J."/>
            <person name="Gilderthorp R."/>
            <person name="Marcello L."/>
            <person name="McQuillan J."/>
            <person name="Otto T.D."/>
            <person name="Quail M.A."/>
            <person name="Sanders M.J."/>
            <person name="van Tonder A."/>
            <person name="Ginger M.L."/>
            <person name="Field M.C."/>
            <person name="Barry J.D."/>
            <person name="Hertz-Fowler C."/>
            <person name="Berriman M."/>
        </authorList>
    </citation>
    <scope>NUCLEOTIDE SEQUENCE</scope>
    <source>
        <strain evidence="9">IL3000</strain>
    </source>
</reference>
<evidence type="ECO:0000313" key="9">
    <source>
        <dbReference type="EMBL" id="CCC92348.1"/>
    </source>
</evidence>
<dbReference type="Gene3D" id="1.10.510.10">
    <property type="entry name" value="Transferase(Phosphotransferase) domain 1"/>
    <property type="match status" value="1"/>
</dbReference>
<evidence type="ECO:0000256" key="6">
    <source>
        <dbReference type="ARBA" id="ARBA00038035"/>
    </source>
</evidence>
<keyword evidence="2" id="KW-0808">Transferase</keyword>
<dbReference type="PANTHER" id="PTHR48013:SF32">
    <property type="entry name" value="MITOGEN-ACTIVATED PROTEIN KINASE KINASE 2-LIKE"/>
    <property type="match status" value="1"/>
</dbReference>
<dbReference type="GO" id="GO:0004708">
    <property type="term" value="F:MAP kinase kinase activity"/>
    <property type="evidence" value="ECO:0007669"/>
    <property type="project" value="UniProtKB-EC"/>
</dbReference>
<dbReference type="AlphaFoldDB" id="G0USI5"/>
<keyword evidence="1" id="KW-0723">Serine/threonine-protein kinase</keyword>
<dbReference type="InterPro" id="IPR000719">
    <property type="entry name" value="Prot_kinase_dom"/>
</dbReference>
<dbReference type="PANTHER" id="PTHR48013">
    <property type="entry name" value="DUAL SPECIFICITY MITOGEN-ACTIVATED PROTEIN KINASE KINASE 5-RELATED"/>
    <property type="match status" value="1"/>
</dbReference>
<dbReference type="EMBL" id="HE575321">
    <property type="protein sequence ID" value="CCC92348.1"/>
    <property type="molecule type" value="Genomic_DNA"/>
</dbReference>
<dbReference type="EC" id="2.7.12.2" evidence="7"/>
<dbReference type="VEuPathDB" id="TriTrypDB:TcIL3000_8_5700"/>
<accession>G0USI5</accession>
<evidence type="ECO:0000256" key="7">
    <source>
        <dbReference type="ARBA" id="ARBA00038999"/>
    </source>
</evidence>
<evidence type="ECO:0000259" key="8">
    <source>
        <dbReference type="PROSITE" id="PS50011"/>
    </source>
</evidence>
<dbReference type="Pfam" id="PF00069">
    <property type="entry name" value="Pkinase"/>
    <property type="match status" value="1"/>
</dbReference>
<comment type="similarity">
    <text evidence="6">Belongs to the protein kinase superfamily. STE Ser/Thr protein kinase family. MAP kinase kinase subfamily.</text>
</comment>